<name>A0ABW5VCR3_9FLAO</name>
<feature type="chain" id="PRO_5045340483" description="Lipoprotein" evidence="1">
    <location>
        <begin position="21"/>
        <end position="145"/>
    </location>
</feature>
<gene>
    <name evidence="2" type="ORF">ACFS1K_03295</name>
</gene>
<proteinExistence type="predicted"/>
<dbReference type="Proteomes" id="UP001597532">
    <property type="component" value="Unassembled WGS sequence"/>
</dbReference>
<sequence length="145" mass="16705">MKNYLYLPTFLILIFFTSCSNPFTTTISETIKIDCTLKNLDSNYDKIRPIIRAIDTNEIDNEIIKRFPKLKKASYEIVTLGTSKIHKSYTRKISSISTTSTDSYYVQVKISITHNKTGTEQATQAMEIYKEYIKNELLKNNIDVG</sequence>
<dbReference type="RefSeq" id="WP_251806816.1">
    <property type="nucleotide sequence ID" value="NZ_CP166679.1"/>
</dbReference>
<evidence type="ECO:0000256" key="1">
    <source>
        <dbReference type="SAM" id="SignalP"/>
    </source>
</evidence>
<evidence type="ECO:0000313" key="3">
    <source>
        <dbReference type="Proteomes" id="UP001597532"/>
    </source>
</evidence>
<reference evidence="3" key="1">
    <citation type="journal article" date="2019" name="Int. J. Syst. Evol. Microbiol.">
        <title>The Global Catalogue of Microorganisms (GCM) 10K type strain sequencing project: providing services to taxonomists for standard genome sequencing and annotation.</title>
        <authorList>
            <consortium name="The Broad Institute Genomics Platform"/>
            <consortium name="The Broad Institute Genome Sequencing Center for Infectious Disease"/>
            <person name="Wu L."/>
            <person name="Ma J."/>
        </authorList>
    </citation>
    <scope>NUCLEOTIDE SEQUENCE [LARGE SCALE GENOMIC DNA]</scope>
    <source>
        <strain evidence="3">KCTC 52924</strain>
    </source>
</reference>
<organism evidence="2 3">
    <name type="scientific">Arenibacter antarcticus</name>
    <dbReference type="NCBI Taxonomy" id="2040469"/>
    <lineage>
        <taxon>Bacteria</taxon>
        <taxon>Pseudomonadati</taxon>
        <taxon>Bacteroidota</taxon>
        <taxon>Flavobacteriia</taxon>
        <taxon>Flavobacteriales</taxon>
        <taxon>Flavobacteriaceae</taxon>
        <taxon>Arenibacter</taxon>
    </lineage>
</organism>
<dbReference type="PROSITE" id="PS51257">
    <property type="entry name" value="PROKAR_LIPOPROTEIN"/>
    <property type="match status" value="1"/>
</dbReference>
<protein>
    <recommendedName>
        <fullName evidence="4">Lipoprotein</fullName>
    </recommendedName>
</protein>
<comment type="caution">
    <text evidence="2">The sequence shown here is derived from an EMBL/GenBank/DDBJ whole genome shotgun (WGS) entry which is preliminary data.</text>
</comment>
<evidence type="ECO:0008006" key="4">
    <source>
        <dbReference type="Google" id="ProtNLM"/>
    </source>
</evidence>
<accession>A0ABW5VCR3</accession>
<keyword evidence="3" id="KW-1185">Reference proteome</keyword>
<feature type="signal peptide" evidence="1">
    <location>
        <begin position="1"/>
        <end position="20"/>
    </location>
</feature>
<dbReference type="EMBL" id="JBHUOK010000004">
    <property type="protein sequence ID" value="MFD2788782.1"/>
    <property type="molecule type" value="Genomic_DNA"/>
</dbReference>
<keyword evidence="1" id="KW-0732">Signal</keyword>
<evidence type="ECO:0000313" key="2">
    <source>
        <dbReference type="EMBL" id="MFD2788782.1"/>
    </source>
</evidence>